<evidence type="ECO:0000313" key="3">
    <source>
        <dbReference type="Proteomes" id="UP000824281"/>
    </source>
</evidence>
<evidence type="ECO:0000313" key="2">
    <source>
        <dbReference type="EMBL" id="QZD89325.1"/>
    </source>
</evidence>
<dbReference type="Gene3D" id="1.20.1270.180">
    <property type="match status" value="1"/>
</dbReference>
<dbReference type="Proteomes" id="UP000824281">
    <property type="component" value="Chromosome"/>
</dbReference>
<organism evidence="2 3">
    <name type="scientific">Qipengyuania aurantiaca</name>
    <dbReference type="NCBI Taxonomy" id="2867233"/>
    <lineage>
        <taxon>Bacteria</taxon>
        <taxon>Pseudomonadati</taxon>
        <taxon>Pseudomonadota</taxon>
        <taxon>Alphaproteobacteria</taxon>
        <taxon>Sphingomonadales</taxon>
        <taxon>Erythrobacteraceae</taxon>
        <taxon>Qipengyuania</taxon>
    </lineage>
</organism>
<accession>A0ABX8ZJZ9</accession>
<keyword evidence="1" id="KW-0732">Signal</keyword>
<dbReference type="EMBL" id="CP081295">
    <property type="protein sequence ID" value="QZD89325.1"/>
    <property type="molecule type" value="Genomic_DNA"/>
</dbReference>
<gene>
    <name evidence="2" type="ORF">K3148_10930</name>
</gene>
<dbReference type="RefSeq" id="WP_221424823.1">
    <property type="nucleotide sequence ID" value="NZ_CP081295.1"/>
</dbReference>
<proteinExistence type="predicted"/>
<keyword evidence="3" id="KW-1185">Reference proteome</keyword>
<evidence type="ECO:0000256" key="1">
    <source>
        <dbReference type="SAM" id="SignalP"/>
    </source>
</evidence>
<feature type="signal peptide" evidence="1">
    <location>
        <begin position="1"/>
        <end position="21"/>
    </location>
</feature>
<feature type="chain" id="PRO_5046838489" evidence="1">
    <location>
        <begin position="22"/>
        <end position="174"/>
    </location>
</feature>
<reference evidence="2 3" key="1">
    <citation type="submission" date="2021-08" db="EMBL/GenBank/DDBJ databases">
        <title>Comparative Genomics Analysis of the Genus Qipengyuania Reveals Extensive Genetic Diversity and Metabolic Versatility, Including the Description of Fifteen Novel Species.</title>
        <authorList>
            <person name="Liu Y."/>
        </authorList>
    </citation>
    <scope>NUCLEOTIDE SEQUENCE [LARGE SCALE GENOMIC DNA]</scope>
    <source>
        <strain evidence="2 3">1NDH13</strain>
    </source>
</reference>
<name>A0ABX8ZJZ9_9SPHN</name>
<sequence>MKKLSLVIAASALLFGHSAFAKDGVESIFADEQLSVGQQYSQAADYCANDAYPNEFNCAQALSKRAEAQLAMAVRKYEQVAMLVSNEENSKCSADADVEGSPQCNGADIVTDLMESQRAWELYRSHHCSLEARNSLGGWGASANYWLCNARLIGNRLRNLQAIFRFYETQFEVQ</sequence>
<protein>
    <submittedName>
        <fullName evidence="2">Lysozyme inhibitor LprI family protein</fullName>
    </submittedName>
</protein>